<evidence type="ECO:0000313" key="4">
    <source>
        <dbReference type="EMBL" id="PCF51790.1"/>
    </source>
</evidence>
<keyword evidence="2" id="KW-0808">Transferase</keyword>
<gene>
    <name evidence="4" type="ORF">B5C07_02350</name>
    <name evidence="5" type="ORF">CDL68_11710</name>
</gene>
<dbReference type="Gene3D" id="3.40.50.11710">
    <property type="entry name" value="Cyclodipeptide synthase"/>
    <property type="match status" value="1"/>
</dbReference>
<comment type="caution">
    <text evidence="4">The sequence shown here is derived from an EMBL/GenBank/DDBJ whole genome shotgun (WGS) entry which is preliminary data.</text>
</comment>
<dbReference type="NCBIfam" id="TIGR04539">
    <property type="entry name" value="tRNA_cyclodipep"/>
    <property type="match status" value="1"/>
</dbReference>
<dbReference type="AlphaFoldDB" id="A0AAX0QX39"/>
<dbReference type="InterPro" id="IPR038622">
    <property type="entry name" value="CDPS_sf"/>
</dbReference>
<dbReference type="Pfam" id="PF16715">
    <property type="entry name" value="CDPS"/>
    <property type="match status" value="1"/>
</dbReference>
<comment type="similarity">
    <text evidence="1">Belongs to the CDPS family.</text>
</comment>
<sequence length="234" mass="27515">MYDFKVEFLTTNCKKIYQKKKHVILGISPFTSKYNEKYIRKIIQWANNNFDEFTILLGGEESKNILECLGYSTTKANRKVRKEINRQIRFCEDELIKCGRTVTSRIYRFSDFKQNVSYIGIYENIVNLFNTDNNFKNSCLKMSMQALQSKKNSVNTSVEITKEALEYAAQYVLAELPFFLNANPIINTQETLMAYHEQWELGEKIATNKFDLKMSKHQGYIILTERGNHYVKRV</sequence>
<evidence type="ECO:0000256" key="2">
    <source>
        <dbReference type="ARBA" id="ARBA00022679"/>
    </source>
</evidence>
<evidence type="ECO:0000313" key="5">
    <source>
        <dbReference type="EMBL" id="RIZ50174.1"/>
    </source>
</evidence>
<dbReference type="Proteomes" id="UP000266198">
    <property type="component" value="Unassembled WGS sequence"/>
</dbReference>
<dbReference type="Proteomes" id="UP000217473">
    <property type="component" value="Unassembled WGS sequence"/>
</dbReference>
<reference evidence="4 6" key="1">
    <citation type="journal article" date="2017" name="PLoS ONE">
        <title>Development of a real-time PCR for detection of Staphylococcus pseudintermedius using a novel automated comparison of whole-genome sequences.</title>
        <authorList>
            <person name="Verstappen K.M."/>
            <person name="Huijbregts L."/>
            <person name="Spaninks M."/>
            <person name="Wagenaar J.A."/>
            <person name="Fluit A.C."/>
            <person name="Duim B."/>
        </authorList>
    </citation>
    <scope>NUCLEOTIDE SEQUENCE [LARGE SCALE GENOMIC DNA]</scope>
    <source>
        <strain evidence="4 6">15S02591-1</strain>
    </source>
</reference>
<evidence type="ECO:0000313" key="6">
    <source>
        <dbReference type="Proteomes" id="UP000217473"/>
    </source>
</evidence>
<dbReference type="InterPro" id="IPR030903">
    <property type="entry name" value="CDPS"/>
</dbReference>
<keyword evidence="7" id="KW-1185">Reference proteome</keyword>
<dbReference type="RefSeq" id="WP_096596220.1">
    <property type="nucleotide sequence ID" value="NZ_LR134263.1"/>
</dbReference>
<protein>
    <recommendedName>
        <fullName evidence="3">Cyclodipeptide synthase</fullName>
    </recommendedName>
</protein>
<dbReference type="EMBL" id="NIPK01000032">
    <property type="protein sequence ID" value="RIZ50174.1"/>
    <property type="molecule type" value="Genomic_DNA"/>
</dbReference>
<evidence type="ECO:0000256" key="3">
    <source>
        <dbReference type="ARBA" id="ARBA00030771"/>
    </source>
</evidence>
<dbReference type="GO" id="GO:0016755">
    <property type="term" value="F:aminoacyltransferase activity"/>
    <property type="evidence" value="ECO:0007669"/>
    <property type="project" value="InterPro"/>
</dbReference>
<accession>A0AAX0QX39</accession>
<reference evidence="5 7" key="2">
    <citation type="submission" date="2017-06" db="EMBL/GenBank/DDBJ databases">
        <title>Identification of a new gene, sdsY, involved in staphylococcal internalization in non-professional phagocytic cells (NPPCs).</title>
        <authorList>
            <person name="Maali Y."/>
            <person name="Martins-Simoes P."/>
            <person name="Trouillet-Assant S."/>
            <person name="Laurent F."/>
            <person name="Diot A."/>
            <person name="Verhoeven P."/>
            <person name="Bouvard D."/>
            <person name="Vandenesch F."/>
            <person name="Bes M."/>
        </authorList>
    </citation>
    <scope>NUCLEOTIDE SEQUENCE [LARGE SCALE GENOMIC DNA]</scope>
    <source>
        <strain evidence="5 7">Heidy</strain>
    </source>
</reference>
<name>A0AAX0QX39_9STAP</name>
<dbReference type="EMBL" id="MWUR01000003">
    <property type="protein sequence ID" value="PCF51790.1"/>
    <property type="molecule type" value="Genomic_DNA"/>
</dbReference>
<evidence type="ECO:0000256" key="1">
    <source>
        <dbReference type="ARBA" id="ARBA00006034"/>
    </source>
</evidence>
<evidence type="ECO:0000313" key="7">
    <source>
        <dbReference type="Proteomes" id="UP000266198"/>
    </source>
</evidence>
<proteinExistence type="inferred from homology"/>
<organism evidence="4 6">
    <name type="scientific">Staphylococcus delphini</name>
    <dbReference type="NCBI Taxonomy" id="53344"/>
    <lineage>
        <taxon>Bacteria</taxon>
        <taxon>Bacillati</taxon>
        <taxon>Bacillota</taxon>
        <taxon>Bacilli</taxon>
        <taxon>Bacillales</taxon>
        <taxon>Staphylococcaceae</taxon>
        <taxon>Staphylococcus</taxon>
        <taxon>Staphylococcus intermedius group</taxon>
    </lineage>
</organism>